<proteinExistence type="predicted"/>
<gene>
    <name evidence="2" type="ORF">E1809_06060</name>
</gene>
<name>A0A4R5KVZ1_9MICC</name>
<dbReference type="EMBL" id="SMRU01000005">
    <property type="protein sequence ID" value="TDF99130.1"/>
    <property type="molecule type" value="Genomic_DNA"/>
</dbReference>
<protein>
    <submittedName>
        <fullName evidence="2">Uncharacterized protein</fullName>
    </submittedName>
</protein>
<keyword evidence="3" id="KW-1185">Reference proteome</keyword>
<dbReference type="RefSeq" id="WP_133203316.1">
    <property type="nucleotide sequence ID" value="NZ_SMRU01000005.1"/>
</dbReference>
<feature type="compositionally biased region" description="Basic and acidic residues" evidence="1">
    <location>
        <begin position="98"/>
        <end position="111"/>
    </location>
</feature>
<evidence type="ECO:0000313" key="2">
    <source>
        <dbReference type="EMBL" id="TDF99130.1"/>
    </source>
</evidence>
<evidence type="ECO:0000313" key="3">
    <source>
        <dbReference type="Proteomes" id="UP000295511"/>
    </source>
</evidence>
<feature type="region of interest" description="Disordered" evidence="1">
    <location>
        <begin position="88"/>
        <end position="111"/>
    </location>
</feature>
<organism evidence="2 3">
    <name type="scientific">Arthrobacter terricola</name>
    <dbReference type="NCBI Taxonomy" id="2547396"/>
    <lineage>
        <taxon>Bacteria</taxon>
        <taxon>Bacillati</taxon>
        <taxon>Actinomycetota</taxon>
        <taxon>Actinomycetes</taxon>
        <taxon>Micrococcales</taxon>
        <taxon>Micrococcaceae</taxon>
        <taxon>Arthrobacter</taxon>
    </lineage>
</organism>
<dbReference type="AlphaFoldDB" id="A0A4R5KVZ1"/>
<dbReference type="OrthoDB" id="4940671at2"/>
<dbReference type="Proteomes" id="UP000295511">
    <property type="component" value="Unassembled WGS sequence"/>
</dbReference>
<sequence>MDSNDAVHVWHRAGNPTSTERLSNYAEALISECSIGAYRALNDAQEDRAILALFRVDQPQATIASLHQMPPLALSGYHQLLHDLAREGFGPGSGIHGETSRLRHPSETTLH</sequence>
<reference evidence="2 3" key="1">
    <citation type="submission" date="2019-03" db="EMBL/GenBank/DDBJ databases">
        <title>Whole genome sequence of Arthrobacter sp JH1-1.</title>
        <authorList>
            <person name="Trinh H.N."/>
        </authorList>
    </citation>
    <scope>NUCLEOTIDE SEQUENCE [LARGE SCALE GENOMIC DNA]</scope>
    <source>
        <strain evidence="2 3">JH1-1</strain>
    </source>
</reference>
<accession>A0A4R5KVZ1</accession>
<comment type="caution">
    <text evidence="2">The sequence shown here is derived from an EMBL/GenBank/DDBJ whole genome shotgun (WGS) entry which is preliminary data.</text>
</comment>
<evidence type="ECO:0000256" key="1">
    <source>
        <dbReference type="SAM" id="MobiDB-lite"/>
    </source>
</evidence>